<comment type="similarity">
    <text evidence="1">Belongs to the EF-1-beta/EF-1-delta family.</text>
</comment>
<evidence type="ECO:0000313" key="6">
    <source>
        <dbReference type="WBParaSite" id="PDA_v2.g24158.t1"/>
    </source>
</evidence>
<dbReference type="Gene3D" id="3.30.70.60">
    <property type="match status" value="1"/>
</dbReference>
<keyword evidence="3" id="KW-0648">Protein biosynthesis</keyword>
<dbReference type="SUPFAM" id="SSF54984">
    <property type="entry name" value="eEF-1beta-like"/>
    <property type="match status" value="1"/>
</dbReference>
<reference evidence="6" key="1">
    <citation type="submission" date="2022-11" db="UniProtKB">
        <authorList>
            <consortium name="WormBaseParasite"/>
        </authorList>
    </citation>
    <scope>IDENTIFICATION</scope>
</reference>
<evidence type="ECO:0000256" key="3">
    <source>
        <dbReference type="ARBA" id="ARBA00022917"/>
    </source>
</evidence>
<dbReference type="WBParaSite" id="PDA_v2.g24158.t1">
    <property type="protein sequence ID" value="PDA_v2.g24158.t1"/>
    <property type="gene ID" value="PDA_v2.g24158"/>
</dbReference>
<evidence type="ECO:0000256" key="1">
    <source>
        <dbReference type="ARBA" id="ARBA00007411"/>
    </source>
</evidence>
<dbReference type="InterPro" id="IPR014038">
    <property type="entry name" value="EF1B_bsu/dsu_GNE"/>
</dbReference>
<dbReference type="AlphaFoldDB" id="A0A914PZ61"/>
<evidence type="ECO:0000259" key="4">
    <source>
        <dbReference type="Pfam" id="PF00736"/>
    </source>
</evidence>
<feature type="domain" description="Translation elongation factor EF1B beta/delta subunit guanine nucleotide exchange" evidence="4">
    <location>
        <begin position="16"/>
        <end position="64"/>
    </location>
</feature>
<dbReference type="InterPro" id="IPR014717">
    <property type="entry name" value="Transl_elong_EF1B/ribsomal_bS6"/>
</dbReference>
<evidence type="ECO:0000313" key="5">
    <source>
        <dbReference type="Proteomes" id="UP000887578"/>
    </source>
</evidence>
<accession>A0A914PZ61</accession>
<dbReference type="GO" id="GO:0003746">
    <property type="term" value="F:translation elongation factor activity"/>
    <property type="evidence" value="ECO:0007669"/>
    <property type="project" value="UniProtKB-KW"/>
</dbReference>
<proteinExistence type="inferred from homology"/>
<protein>
    <recommendedName>
        <fullName evidence="4">Translation elongation factor EF1B beta/delta subunit guanine nucleotide exchange domain-containing protein</fullName>
    </recommendedName>
</protein>
<sequence length="93" mass="10480">MSEEKKIALIYIFIADNENVDIGGLDKAVRRVKMDGLEWGYSDKIQEGVSLPSLQIACKIDKLKLPNGIPENAFDRLKQDGLIYRIDIKSKSV</sequence>
<keyword evidence="5" id="KW-1185">Reference proteome</keyword>
<dbReference type="InterPro" id="IPR036219">
    <property type="entry name" value="eEF-1beta-like_sf"/>
</dbReference>
<name>A0A914PZ61_9BILA</name>
<dbReference type="Pfam" id="PF00736">
    <property type="entry name" value="EF1_GNE"/>
    <property type="match status" value="1"/>
</dbReference>
<keyword evidence="2" id="KW-0251">Elongation factor</keyword>
<evidence type="ECO:0000256" key="2">
    <source>
        <dbReference type="ARBA" id="ARBA00022768"/>
    </source>
</evidence>
<organism evidence="5 6">
    <name type="scientific">Panagrolaimus davidi</name>
    <dbReference type="NCBI Taxonomy" id="227884"/>
    <lineage>
        <taxon>Eukaryota</taxon>
        <taxon>Metazoa</taxon>
        <taxon>Ecdysozoa</taxon>
        <taxon>Nematoda</taxon>
        <taxon>Chromadorea</taxon>
        <taxon>Rhabditida</taxon>
        <taxon>Tylenchina</taxon>
        <taxon>Panagrolaimomorpha</taxon>
        <taxon>Panagrolaimoidea</taxon>
        <taxon>Panagrolaimidae</taxon>
        <taxon>Panagrolaimus</taxon>
    </lineage>
</organism>
<dbReference type="Proteomes" id="UP000887578">
    <property type="component" value="Unplaced"/>
</dbReference>